<dbReference type="AlphaFoldDB" id="A0AAV9ALD7"/>
<gene>
    <name evidence="2" type="ORF">QJS04_geneDACA023912</name>
</gene>
<dbReference type="EMBL" id="JAUJYN010000008">
    <property type="protein sequence ID" value="KAK1264636.1"/>
    <property type="molecule type" value="Genomic_DNA"/>
</dbReference>
<keyword evidence="1" id="KW-0472">Membrane</keyword>
<reference evidence="2" key="2">
    <citation type="submission" date="2023-06" db="EMBL/GenBank/DDBJ databases">
        <authorList>
            <person name="Ma L."/>
            <person name="Liu K.-W."/>
            <person name="Li Z."/>
            <person name="Hsiao Y.-Y."/>
            <person name="Qi Y."/>
            <person name="Fu T."/>
            <person name="Tang G."/>
            <person name="Zhang D."/>
            <person name="Sun W.-H."/>
            <person name="Liu D.-K."/>
            <person name="Li Y."/>
            <person name="Chen G.-Z."/>
            <person name="Liu X.-D."/>
            <person name="Liao X.-Y."/>
            <person name="Jiang Y.-T."/>
            <person name="Yu X."/>
            <person name="Hao Y."/>
            <person name="Huang J."/>
            <person name="Zhao X.-W."/>
            <person name="Ke S."/>
            <person name="Chen Y.-Y."/>
            <person name="Wu W.-L."/>
            <person name="Hsu J.-L."/>
            <person name="Lin Y.-F."/>
            <person name="Huang M.-D."/>
            <person name="Li C.-Y."/>
            <person name="Huang L."/>
            <person name="Wang Z.-W."/>
            <person name="Zhao X."/>
            <person name="Zhong W.-Y."/>
            <person name="Peng D.-H."/>
            <person name="Ahmad S."/>
            <person name="Lan S."/>
            <person name="Zhang J.-S."/>
            <person name="Tsai W.-C."/>
            <person name="Van De Peer Y."/>
            <person name="Liu Z.-J."/>
        </authorList>
    </citation>
    <scope>NUCLEOTIDE SEQUENCE</scope>
    <source>
        <strain evidence="2">SCP</strain>
        <tissue evidence="2">Leaves</tissue>
    </source>
</reference>
<feature type="transmembrane region" description="Helical" evidence="1">
    <location>
        <begin position="50"/>
        <end position="73"/>
    </location>
</feature>
<organism evidence="2 3">
    <name type="scientific">Acorus gramineus</name>
    <name type="common">Dwarf sweet flag</name>
    <dbReference type="NCBI Taxonomy" id="55184"/>
    <lineage>
        <taxon>Eukaryota</taxon>
        <taxon>Viridiplantae</taxon>
        <taxon>Streptophyta</taxon>
        <taxon>Embryophyta</taxon>
        <taxon>Tracheophyta</taxon>
        <taxon>Spermatophyta</taxon>
        <taxon>Magnoliopsida</taxon>
        <taxon>Liliopsida</taxon>
        <taxon>Acoraceae</taxon>
        <taxon>Acorus</taxon>
    </lineage>
</organism>
<name>A0AAV9ALD7_ACOGR</name>
<evidence type="ECO:0000313" key="2">
    <source>
        <dbReference type="EMBL" id="KAK1264636.1"/>
    </source>
</evidence>
<evidence type="ECO:0000256" key="1">
    <source>
        <dbReference type="SAM" id="Phobius"/>
    </source>
</evidence>
<keyword evidence="3" id="KW-1185">Reference proteome</keyword>
<feature type="transmembrane region" description="Helical" evidence="1">
    <location>
        <begin position="7"/>
        <end position="30"/>
    </location>
</feature>
<keyword evidence="1" id="KW-0812">Transmembrane</keyword>
<proteinExistence type="predicted"/>
<sequence>MHQISILVLYVLFKWVPILFCFVYHSLIHLDVYHVITLGAEINVGSYKRWWKFCISCPCFCFLVYLFMFISIIRGWEELIFALLVIYYRGSLSN</sequence>
<protein>
    <submittedName>
        <fullName evidence="2">Uncharacterized protein</fullName>
    </submittedName>
</protein>
<reference evidence="2" key="1">
    <citation type="journal article" date="2023" name="Nat. Commun.">
        <title>Diploid and tetraploid genomes of Acorus and the evolution of monocots.</title>
        <authorList>
            <person name="Ma L."/>
            <person name="Liu K.W."/>
            <person name="Li Z."/>
            <person name="Hsiao Y.Y."/>
            <person name="Qi Y."/>
            <person name="Fu T."/>
            <person name="Tang G.D."/>
            <person name="Zhang D."/>
            <person name="Sun W.H."/>
            <person name="Liu D.K."/>
            <person name="Li Y."/>
            <person name="Chen G.Z."/>
            <person name="Liu X.D."/>
            <person name="Liao X.Y."/>
            <person name="Jiang Y.T."/>
            <person name="Yu X."/>
            <person name="Hao Y."/>
            <person name="Huang J."/>
            <person name="Zhao X.W."/>
            <person name="Ke S."/>
            <person name="Chen Y.Y."/>
            <person name="Wu W.L."/>
            <person name="Hsu J.L."/>
            <person name="Lin Y.F."/>
            <person name="Huang M.D."/>
            <person name="Li C.Y."/>
            <person name="Huang L."/>
            <person name="Wang Z.W."/>
            <person name="Zhao X."/>
            <person name="Zhong W.Y."/>
            <person name="Peng D.H."/>
            <person name="Ahmad S."/>
            <person name="Lan S."/>
            <person name="Zhang J.S."/>
            <person name="Tsai W.C."/>
            <person name="Van de Peer Y."/>
            <person name="Liu Z.J."/>
        </authorList>
    </citation>
    <scope>NUCLEOTIDE SEQUENCE</scope>
    <source>
        <strain evidence="2">SCP</strain>
    </source>
</reference>
<comment type="caution">
    <text evidence="2">The sequence shown here is derived from an EMBL/GenBank/DDBJ whole genome shotgun (WGS) entry which is preliminary data.</text>
</comment>
<keyword evidence="1" id="KW-1133">Transmembrane helix</keyword>
<evidence type="ECO:0000313" key="3">
    <source>
        <dbReference type="Proteomes" id="UP001179952"/>
    </source>
</evidence>
<dbReference type="Proteomes" id="UP001179952">
    <property type="component" value="Unassembled WGS sequence"/>
</dbReference>
<accession>A0AAV9ALD7</accession>